<evidence type="ECO:0000259" key="3">
    <source>
        <dbReference type="PROSITE" id="PS51253"/>
    </source>
</evidence>
<evidence type="ECO:0000313" key="4">
    <source>
        <dbReference type="EMBL" id="KAK9871893.1"/>
    </source>
</evidence>
<gene>
    <name evidence="4" type="ORF">WA026_015142</name>
</gene>
<dbReference type="Pfam" id="PF03221">
    <property type="entry name" value="HTH_Tnp_Tc5"/>
    <property type="match status" value="1"/>
</dbReference>
<keyword evidence="2" id="KW-0238">DNA-binding</keyword>
<dbReference type="GO" id="GO:0003677">
    <property type="term" value="F:DNA binding"/>
    <property type="evidence" value="ECO:0007669"/>
    <property type="project" value="UniProtKB-KW"/>
</dbReference>
<keyword evidence="5" id="KW-1185">Reference proteome</keyword>
<protein>
    <recommendedName>
        <fullName evidence="3">HTH CENPB-type domain-containing protein</fullName>
    </recommendedName>
</protein>
<dbReference type="Proteomes" id="UP001431783">
    <property type="component" value="Unassembled WGS sequence"/>
</dbReference>
<dbReference type="GO" id="GO:0005634">
    <property type="term" value="C:nucleus"/>
    <property type="evidence" value="ECO:0007669"/>
    <property type="project" value="UniProtKB-SubCell"/>
</dbReference>
<evidence type="ECO:0000256" key="2">
    <source>
        <dbReference type="ARBA" id="ARBA00023125"/>
    </source>
</evidence>
<organism evidence="4 5">
    <name type="scientific">Henosepilachna vigintioctopunctata</name>
    <dbReference type="NCBI Taxonomy" id="420089"/>
    <lineage>
        <taxon>Eukaryota</taxon>
        <taxon>Metazoa</taxon>
        <taxon>Ecdysozoa</taxon>
        <taxon>Arthropoda</taxon>
        <taxon>Hexapoda</taxon>
        <taxon>Insecta</taxon>
        <taxon>Pterygota</taxon>
        <taxon>Neoptera</taxon>
        <taxon>Endopterygota</taxon>
        <taxon>Coleoptera</taxon>
        <taxon>Polyphaga</taxon>
        <taxon>Cucujiformia</taxon>
        <taxon>Coccinelloidea</taxon>
        <taxon>Coccinellidae</taxon>
        <taxon>Epilachninae</taxon>
        <taxon>Epilachnini</taxon>
        <taxon>Henosepilachna</taxon>
    </lineage>
</organism>
<dbReference type="EMBL" id="JARQZJ010000008">
    <property type="protein sequence ID" value="KAK9871893.1"/>
    <property type="molecule type" value="Genomic_DNA"/>
</dbReference>
<feature type="domain" description="HTH CENPB-type" evidence="3">
    <location>
        <begin position="1"/>
        <end position="69"/>
    </location>
</feature>
<dbReference type="InterPro" id="IPR009057">
    <property type="entry name" value="Homeodomain-like_sf"/>
</dbReference>
<dbReference type="SUPFAM" id="SSF46689">
    <property type="entry name" value="Homeodomain-like"/>
    <property type="match status" value="1"/>
</dbReference>
<evidence type="ECO:0000256" key="1">
    <source>
        <dbReference type="ARBA" id="ARBA00004123"/>
    </source>
</evidence>
<comment type="subcellular location">
    <subcellularLocation>
        <location evidence="1">Nucleus</location>
    </subcellularLocation>
</comment>
<dbReference type="Gene3D" id="1.10.10.60">
    <property type="entry name" value="Homeodomain-like"/>
    <property type="match status" value="1"/>
</dbReference>
<name>A0AAW1TU03_9CUCU</name>
<dbReference type="PROSITE" id="PS51253">
    <property type="entry name" value="HTH_CENPB"/>
    <property type="match status" value="1"/>
</dbReference>
<proteinExistence type="predicted"/>
<evidence type="ECO:0000313" key="5">
    <source>
        <dbReference type="Proteomes" id="UP001431783"/>
    </source>
</evidence>
<dbReference type="InterPro" id="IPR006600">
    <property type="entry name" value="HTH_CenpB_DNA-bd_dom"/>
</dbReference>
<accession>A0AAW1TU03</accession>
<dbReference type="AlphaFoldDB" id="A0AAW1TU03"/>
<comment type="caution">
    <text evidence="4">The sequence shown here is derived from an EMBL/GenBank/DDBJ whole genome shotgun (WGS) entry which is preliminary data.</text>
</comment>
<sequence length="156" mass="18503">MCNRKGRGNIKRNKVSREIDKTNPRCSIDGTLLKEKGKIFSTKPGLQNFSSSNGWLKDFKRRHDIYFKKTAGENKSVDKEWLVFRNLQKTINMIQNFFNQSQNFHELDLDNEDDLKETDYLEYEHDTQSEKIASECGEEFIVDEKVYYLGKNEFVW</sequence>
<reference evidence="4 5" key="1">
    <citation type="submission" date="2023-03" db="EMBL/GenBank/DDBJ databases">
        <title>Genome insight into feeding habits of ladybird beetles.</title>
        <authorList>
            <person name="Li H.-S."/>
            <person name="Huang Y.-H."/>
            <person name="Pang H."/>
        </authorList>
    </citation>
    <scope>NUCLEOTIDE SEQUENCE [LARGE SCALE GENOMIC DNA]</scope>
    <source>
        <strain evidence="4">SYSU_2023b</strain>
        <tissue evidence="4">Whole body</tissue>
    </source>
</reference>